<dbReference type="InterPro" id="IPR051534">
    <property type="entry name" value="CBASS_pafABC_assoc_protein"/>
</dbReference>
<dbReference type="PIRSF" id="PIRSF016838">
    <property type="entry name" value="PafC"/>
    <property type="match status" value="1"/>
</dbReference>
<keyword evidence="1" id="KW-0805">Transcription regulation</keyword>
<keyword evidence="2" id="KW-0238">DNA-binding</keyword>
<reference evidence="5" key="1">
    <citation type="submission" date="2023-03" db="EMBL/GenBank/DDBJ databases">
        <title>Edaphobacter sp.</title>
        <authorList>
            <person name="Huber K.J."/>
            <person name="Papendorf J."/>
            <person name="Pilke C."/>
            <person name="Bunk B."/>
            <person name="Sproeer C."/>
            <person name="Pester M."/>
        </authorList>
    </citation>
    <scope>NUCLEOTIDE SEQUENCE</scope>
    <source>
        <strain evidence="5">DSM 110680</strain>
    </source>
</reference>
<dbReference type="PANTHER" id="PTHR34580">
    <property type="match status" value="1"/>
</dbReference>
<name>A0AAU7DEC2_9BACT</name>
<dbReference type="GO" id="GO:0003677">
    <property type="term" value="F:DNA binding"/>
    <property type="evidence" value="ECO:0007669"/>
    <property type="project" value="UniProtKB-KW"/>
</dbReference>
<evidence type="ECO:0000256" key="2">
    <source>
        <dbReference type="ARBA" id="ARBA00023125"/>
    </source>
</evidence>
<dbReference type="Pfam" id="PF13280">
    <property type="entry name" value="WYL"/>
    <property type="match status" value="1"/>
</dbReference>
<dbReference type="EMBL" id="CP121196">
    <property type="protein sequence ID" value="XBH15425.1"/>
    <property type="molecule type" value="Genomic_DNA"/>
</dbReference>
<dbReference type="InterPro" id="IPR018356">
    <property type="entry name" value="Tscrpt_reg_HTH_DeoR_CS"/>
</dbReference>
<gene>
    <name evidence="5" type="ORF">P8935_12680</name>
</gene>
<accession>A0AAU7DEC2</accession>
<dbReference type="Pfam" id="PF08279">
    <property type="entry name" value="HTH_11"/>
    <property type="match status" value="1"/>
</dbReference>
<evidence type="ECO:0000256" key="3">
    <source>
        <dbReference type="ARBA" id="ARBA00023163"/>
    </source>
</evidence>
<dbReference type="RefSeq" id="WP_348260658.1">
    <property type="nucleotide sequence ID" value="NZ_CP121196.1"/>
</dbReference>
<dbReference type="InterPro" id="IPR026881">
    <property type="entry name" value="WYL_dom"/>
</dbReference>
<dbReference type="PANTHER" id="PTHR34580:SF1">
    <property type="entry name" value="PROTEIN PAFC"/>
    <property type="match status" value="1"/>
</dbReference>
<dbReference type="GO" id="GO:0003700">
    <property type="term" value="F:DNA-binding transcription factor activity"/>
    <property type="evidence" value="ECO:0007669"/>
    <property type="project" value="InterPro"/>
</dbReference>
<sequence>MKADRLMSVLLLLQARGQVTERELAEQLEVSQRTIHRDLESLSASRIPVSAVRGAQGGWQLEKGWRTNVPGLNEAELNALLMAQPRTLGNTRLTTAAQSALNKLMAAMPEPMKAQAAHLRQRLHVDPTGWRDTGEDLSMLAAVQDAVARDRRLSFDYTRADGEQSARTVDPLGLVSKGLTWYLVARTADGMRTFRVARMQRVTVLAVGFERPARFDLEEHWKSSTAELNRKRAGYRVILSLTEDAARRVQTWCVAKPVAPGSGARKALEGRVTLQVDFDNDREARFIVLGLGSAVRVVEPESLRQWVEDEARAVADTAKRD</sequence>
<dbReference type="InterPro" id="IPR013196">
    <property type="entry name" value="HTH_11"/>
</dbReference>
<proteinExistence type="predicted"/>
<protein>
    <submittedName>
        <fullName evidence="5">YafY family protein</fullName>
    </submittedName>
</protein>
<dbReference type="SUPFAM" id="SSF46785">
    <property type="entry name" value="Winged helix' DNA-binding domain"/>
    <property type="match status" value="1"/>
</dbReference>
<dbReference type="Pfam" id="PF25583">
    <property type="entry name" value="WCX"/>
    <property type="match status" value="1"/>
</dbReference>
<dbReference type="PROSITE" id="PS51000">
    <property type="entry name" value="HTH_DEOR_2"/>
    <property type="match status" value="1"/>
</dbReference>
<evidence type="ECO:0000313" key="5">
    <source>
        <dbReference type="EMBL" id="XBH15425.1"/>
    </source>
</evidence>
<dbReference type="InterPro" id="IPR001034">
    <property type="entry name" value="DeoR_HTH"/>
</dbReference>
<dbReference type="InterPro" id="IPR036390">
    <property type="entry name" value="WH_DNA-bd_sf"/>
</dbReference>
<dbReference type="PROSITE" id="PS00894">
    <property type="entry name" value="HTH_DEOR_1"/>
    <property type="match status" value="1"/>
</dbReference>
<dbReference type="AlphaFoldDB" id="A0AAU7DEC2"/>
<evidence type="ECO:0000256" key="1">
    <source>
        <dbReference type="ARBA" id="ARBA00023015"/>
    </source>
</evidence>
<organism evidence="5">
    <name type="scientific">Telmatobacter sp. DSM 110680</name>
    <dbReference type="NCBI Taxonomy" id="3036704"/>
    <lineage>
        <taxon>Bacteria</taxon>
        <taxon>Pseudomonadati</taxon>
        <taxon>Acidobacteriota</taxon>
        <taxon>Terriglobia</taxon>
        <taxon>Terriglobales</taxon>
        <taxon>Acidobacteriaceae</taxon>
        <taxon>Telmatobacter</taxon>
    </lineage>
</organism>
<dbReference type="Gene3D" id="1.10.10.10">
    <property type="entry name" value="Winged helix-like DNA-binding domain superfamily/Winged helix DNA-binding domain"/>
    <property type="match status" value="1"/>
</dbReference>
<dbReference type="InterPro" id="IPR028349">
    <property type="entry name" value="PafC-like"/>
</dbReference>
<dbReference type="InterPro" id="IPR036388">
    <property type="entry name" value="WH-like_DNA-bd_sf"/>
</dbReference>
<keyword evidence="3" id="KW-0804">Transcription</keyword>
<evidence type="ECO:0000259" key="4">
    <source>
        <dbReference type="PROSITE" id="PS51000"/>
    </source>
</evidence>
<dbReference type="InterPro" id="IPR057727">
    <property type="entry name" value="WCX_dom"/>
</dbReference>
<dbReference type="PROSITE" id="PS52050">
    <property type="entry name" value="WYL"/>
    <property type="match status" value="1"/>
</dbReference>
<feature type="domain" description="HTH deoR-type" evidence="4">
    <location>
        <begin position="2"/>
        <end position="61"/>
    </location>
</feature>